<proteinExistence type="predicted"/>
<organism evidence="1">
    <name type="scientific">Anguilla anguilla</name>
    <name type="common">European freshwater eel</name>
    <name type="synonym">Muraena anguilla</name>
    <dbReference type="NCBI Taxonomy" id="7936"/>
    <lineage>
        <taxon>Eukaryota</taxon>
        <taxon>Metazoa</taxon>
        <taxon>Chordata</taxon>
        <taxon>Craniata</taxon>
        <taxon>Vertebrata</taxon>
        <taxon>Euteleostomi</taxon>
        <taxon>Actinopterygii</taxon>
        <taxon>Neopterygii</taxon>
        <taxon>Teleostei</taxon>
        <taxon>Anguilliformes</taxon>
        <taxon>Anguillidae</taxon>
        <taxon>Anguilla</taxon>
    </lineage>
</organism>
<evidence type="ECO:0000313" key="1">
    <source>
        <dbReference type="EMBL" id="JAH97948.1"/>
    </source>
</evidence>
<reference evidence="1" key="1">
    <citation type="submission" date="2014-11" db="EMBL/GenBank/DDBJ databases">
        <authorList>
            <person name="Amaro Gonzalez C."/>
        </authorList>
    </citation>
    <scope>NUCLEOTIDE SEQUENCE</scope>
</reference>
<reference evidence="1" key="2">
    <citation type="journal article" date="2015" name="Fish Shellfish Immunol.">
        <title>Early steps in the European eel (Anguilla anguilla)-Vibrio vulnificus interaction in the gills: Role of the RtxA13 toxin.</title>
        <authorList>
            <person name="Callol A."/>
            <person name="Pajuelo D."/>
            <person name="Ebbesson L."/>
            <person name="Teles M."/>
            <person name="MacKenzie S."/>
            <person name="Amaro C."/>
        </authorList>
    </citation>
    <scope>NUCLEOTIDE SEQUENCE</scope>
</reference>
<name>A0A0E9X8D2_ANGAN</name>
<sequence>MRKEIMCQIHTQILKKDDPVQVLKHWYWHCVHNKMFSVKPNSFRVSTSPLRPVWTHKL</sequence>
<accession>A0A0E9X8D2</accession>
<dbReference type="AlphaFoldDB" id="A0A0E9X8D2"/>
<dbReference type="EMBL" id="GBXM01010629">
    <property type="protein sequence ID" value="JAH97948.1"/>
    <property type="molecule type" value="Transcribed_RNA"/>
</dbReference>
<protein>
    <submittedName>
        <fullName evidence="1">Uncharacterized protein</fullName>
    </submittedName>
</protein>